<dbReference type="GeneID" id="70240170"/>
<dbReference type="GO" id="GO:0003723">
    <property type="term" value="F:RNA binding"/>
    <property type="evidence" value="ECO:0007669"/>
    <property type="project" value="UniProtKB-UniRule"/>
</dbReference>
<dbReference type="PANTHER" id="PTHR21245">
    <property type="entry name" value="HETEROGENEOUS NUCLEAR RIBONUCLEOPROTEIN"/>
    <property type="match status" value="1"/>
</dbReference>
<dbReference type="EMBL" id="JAJTJA010000001">
    <property type="protein sequence ID" value="KAH8705969.1"/>
    <property type="molecule type" value="Genomic_DNA"/>
</dbReference>
<feature type="compositionally biased region" description="Polar residues" evidence="3">
    <location>
        <begin position="38"/>
        <end position="58"/>
    </location>
</feature>
<feature type="region of interest" description="Disordered" evidence="3">
    <location>
        <begin position="38"/>
        <end position="84"/>
    </location>
</feature>
<organism evidence="5 6">
    <name type="scientific">Talaromyces proteolyticus</name>
    <dbReference type="NCBI Taxonomy" id="1131652"/>
    <lineage>
        <taxon>Eukaryota</taxon>
        <taxon>Fungi</taxon>
        <taxon>Dikarya</taxon>
        <taxon>Ascomycota</taxon>
        <taxon>Pezizomycotina</taxon>
        <taxon>Eurotiomycetes</taxon>
        <taxon>Eurotiomycetidae</taxon>
        <taxon>Eurotiales</taxon>
        <taxon>Trichocomaceae</taxon>
        <taxon>Talaromyces</taxon>
        <taxon>Talaromyces sect. Bacilispori</taxon>
    </lineage>
</organism>
<accession>A0AAD4Q4A5</accession>
<evidence type="ECO:0000256" key="2">
    <source>
        <dbReference type="PROSITE-ProRule" id="PRU00176"/>
    </source>
</evidence>
<dbReference type="Pfam" id="PF00076">
    <property type="entry name" value="RRM_1"/>
    <property type="match status" value="1"/>
</dbReference>
<evidence type="ECO:0000313" key="5">
    <source>
        <dbReference type="EMBL" id="KAH8705969.1"/>
    </source>
</evidence>
<keyword evidence="1 2" id="KW-0694">RNA-binding</keyword>
<protein>
    <submittedName>
        <fullName evidence="5">Ribonucleoprotein</fullName>
    </submittedName>
</protein>
<feature type="compositionally biased region" description="Low complexity" evidence="3">
    <location>
        <begin position="183"/>
        <end position="193"/>
    </location>
</feature>
<feature type="compositionally biased region" description="Basic and acidic residues" evidence="3">
    <location>
        <begin position="310"/>
        <end position="322"/>
    </location>
</feature>
<keyword evidence="6" id="KW-1185">Reference proteome</keyword>
<dbReference type="Proteomes" id="UP001201262">
    <property type="component" value="Unassembled WGS sequence"/>
</dbReference>
<proteinExistence type="predicted"/>
<evidence type="ECO:0000259" key="4">
    <source>
        <dbReference type="PROSITE" id="PS50102"/>
    </source>
</evidence>
<reference evidence="5" key="1">
    <citation type="submission" date="2021-12" db="EMBL/GenBank/DDBJ databases">
        <title>Convergent genome expansion in fungi linked to evolution of root-endophyte symbiosis.</title>
        <authorList>
            <consortium name="DOE Joint Genome Institute"/>
            <person name="Ke Y.-H."/>
            <person name="Bonito G."/>
            <person name="Liao H.-L."/>
            <person name="Looney B."/>
            <person name="Rojas-Flechas A."/>
            <person name="Nash J."/>
            <person name="Hameed K."/>
            <person name="Schadt C."/>
            <person name="Martin F."/>
            <person name="Crous P.W."/>
            <person name="Miettinen O."/>
            <person name="Magnuson J.K."/>
            <person name="Labbe J."/>
            <person name="Jacobson D."/>
            <person name="Doktycz M.J."/>
            <person name="Veneault-Fourrey C."/>
            <person name="Kuo A."/>
            <person name="Mondo S."/>
            <person name="Calhoun S."/>
            <person name="Riley R."/>
            <person name="Ohm R."/>
            <person name="LaButti K."/>
            <person name="Andreopoulos B."/>
            <person name="Pangilinan J."/>
            <person name="Nolan M."/>
            <person name="Tritt A."/>
            <person name="Clum A."/>
            <person name="Lipzen A."/>
            <person name="Daum C."/>
            <person name="Barry K."/>
            <person name="Grigoriev I.V."/>
            <person name="Vilgalys R."/>
        </authorList>
    </citation>
    <scope>NUCLEOTIDE SEQUENCE</scope>
    <source>
        <strain evidence="5">PMI_201</strain>
    </source>
</reference>
<evidence type="ECO:0000313" key="6">
    <source>
        <dbReference type="Proteomes" id="UP001201262"/>
    </source>
</evidence>
<dbReference type="SMART" id="SM00360">
    <property type="entry name" value="RRM"/>
    <property type="match status" value="2"/>
</dbReference>
<feature type="region of interest" description="Disordered" evidence="3">
    <location>
        <begin position="298"/>
        <end position="342"/>
    </location>
</feature>
<comment type="caution">
    <text evidence="5">The sequence shown here is derived from an EMBL/GenBank/DDBJ whole genome shotgun (WGS) entry which is preliminary data.</text>
</comment>
<evidence type="ECO:0000256" key="3">
    <source>
        <dbReference type="SAM" id="MobiDB-lite"/>
    </source>
</evidence>
<dbReference type="RefSeq" id="XP_046078590.1">
    <property type="nucleotide sequence ID" value="XM_046209883.1"/>
</dbReference>
<feature type="domain" description="RRM" evidence="4">
    <location>
        <begin position="225"/>
        <end position="312"/>
    </location>
</feature>
<dbReference type="InterPro" id="IPR012677">
    <property type="entry name" value="Nucleotide-bd_a/b_plait_sf"/>
</dbReference>
<dbReference type="InterPro" id="IPR000504">
    <property type="entry name" value="RRM_dom"/>
</dbReference>
<gene>
    <name evidence="5" type="ORF">BGW36DRAFT_20456</name>
</gene>
<dbReference type="PROSITE" id="PS50102">
    <property type="entry name" value="RRM"/>
    <property type="match status" value="2"/>
</dbReference>
<sequence length="342" mass="37908">MADAVEQPEQQHQQPWASMCALPVIVVINLAERSAPTKQPFQNGVRTTGRAFNSSNWRMKTDDSPVSHPASNNSPRSPFNRSWQQTVSPAITEGRRLYVGNMPYMAKKEDVETIFADGNYKIERIDISIDPFTGRNPSYCFVELESKEQADRAMVELDGKDLLGRPVKVKPGVAKSSQDRASPRPSNNSSPRATNDKPGSPPVAFDRWQRNDASVHFKGYSENGRRLYVGGLPKLSSQQSVDSEIQSFFNGYNVEAVSKLISPHPSKRFESGDHYYLFVDFASADEAAAAQAALDGKDGPWGGKIRVGRARGESWKPDERRKWNSTQEDGDDEPAVDVTAAT</sequence>
<feature type="compositionally biased region" description="Low complexity" evidence="3">
    <location>
        <begin position="71"/>
        <end position="82"/>
    </location>
</feature>
<dbReference type="GO" id="GO:1990904">
    <property type="term" value="C:ribonucleoprotein complex"/>
    <property type="evidence" value="ECO:0007669"/>
    <property type="project" value="UniProtKB-KW"/>
</dbReference>
<dbReference type="AlphaFoldDB" id="A0AAD4Q4A5"/>
<keyword evidence="5" id="KW-0687">Ribonucleoprotein</keyword>
<dbReference type="Gene3D" id="3.30.70.330">
    <property type="match status" value="2"/>
</dbReference>
<dbReference type="InterPro" id="IPR035979">
    <property type="entry name" value="RBD_domain_sf"/>
</dbReference>
<name>A0AAD4Q4A5_9EURO</name>
<feature type="domain" description="RRM" evidence="4">
    <location>
        <begin position="95"/>
        <end position="174"/>
    </location>
</feature>
<dbReference type="CDD" id="cd00590">
    <property type="entry name" value="RRM_SF"/>
    <property type="match status" value="1"/>
</dbReference>
<feature type="region of interest" description="Disordered" evidence="3">
    <location>
        <begin position="166"/>
        <end position="206"/>
    </location>
</feature>
<dbReference type="SUPFAM" id="SSF54928">
    <property type="entry name" value="RNA-binding domain, RBD"/>
    <property type="match status" value="1"/>
</dbReference>
<evidence type="ECO:0000256" key="1">
    <source>
        <dbReference type="ARBA" id="ARBA00022884"/>
    </source>
</evidence>